<dbReference type="GO" id="GO:0019774">
    <property type="term" value="C:proteasome core complex, beta-subunit complex"/>
    <property type="evidence" value="ECO:0007669"/>
    <property type="project" value="UniProtKB-ARBA"/>
</dbReference>
<comment type="function">
    <text evidence="5">Component of the proteasome, a multicatalytic proteinase complex which is characterized by its ability to cleave peptides with Arg, Phe, Tyr, Leu, and Glu adjacent to the leaving group at neutral or slightly basic pH. The proteasome has an ATP-dependent proteolytic activity.</text>
</comment>
<dbReference type="FunFam" id="3.60.20.10:FF:000008">
    <property type="entry name" value="Proteasome subunit beta type-4"/>
    <property type="match status" value="1"/>
</dbReference>
<sequence>METFRKFCRYLGRIQPTTTTLQQHTHRTNPFYTLFSSLPETHYTSPVMEVLLGITGKDFTIIAASKAAMRGATILKTSDDKTRELNKHTLMAFSGEAGDTVQFAEYIQANIQLYSMRNDTHLGPPAVASFVRGELAKALRSRKPYNVNLLLGGYDPVRERPSLYWCDYLAALAPLPYAAHGYAQYYCLSILDKHHHPDISFEQGMKILRMCTDELKRRLPVDFKGMLVKVLTKDGIREEEYIDDQPVKAP</sequence>
<dbReference type="PANTHER" id="PTHR11599">
    <property type="entry name" value="PROTEASOME SUBUNIT ALPHA/BETA"/>
    <property type="match status" value="1"/>
</dbReference>
<dbReference type="OrthoDB" id="268428at2759"/>
<evidence type="ECO:0000313" key="6">
    <source>
        <dbReference type="EMBL" id="TKA62379.1"/>
    </source>
</evidence>
<keyword evidence="3 5" id="KW-0539">Nucleus</keyword>
<dbReference type="GO" id="GO:0005634">
    <property type="term" value="C:nucleus"/>
    <property type="evidence" value="ECO:0007669"/>
    <property type="project" value="UniProtKB-SubCell"/>
</dbReference>
<keyword evidence="1 5" id="KW-0963">Cytoplasm</keyword>
<comment type="similarity">
    <text evidence="5">Belongs to the peptidase T1B family.</text>
</comment>
<comment type="subunit">
    <text evidence="4">The 26S proteasome consists of a 20S proteasome core and two 19S regulatory subunits. The 20S proteasome core is composed of 28 subunits that are arranged in four stacked rings, resulting in a barrel-shaped structure. The two end rings are each formed by seven alpha subunits, and the two central rings are each formed by seven beta subunits. The catalytic chamber with the active sites is on the inside of the barrel.</text>
</comment>
<protein>
    <recommendedName>
        <fullName evidence="5">Proteasome subunit beta</fullName>
    </recommendedName>
</protein>
<dbReference type="CDD" id="cd03758">
    <property type="entry name" value="proteasome_beta_type_2"/>
    <property type="match status" value="1"/>
</dbReference>
<evidence type="ECO:0000313" key="7">
    <source>
        <dbReference type="Proteomes" id="UP000308768"/>
    </source>
</evidence>
<gene>
    <name evidence="6" type="ORF">B0A49_08326</name>
</gene>
<keyword evidence="7" id="KW-1185">Reference proteome</keyword>
<dbReference type="PROSITE" id="PS00854">
    <property type="entry name" value="PROTEASOME_BETA_1"/>
    <property type="match status" value="1"/>
</dbReference>
<dbReference type="PROSITE" id="PS51476">
    <property type="entry name" value="PROTEASOME_BETA_2"/>
    <property type="match status" value="1"/>
</dbReference>
<keyword evidence="2 5" id="KW-0647">Proteasome</keyword>
<comment type="subcellular location">
    <subcellularLocation>
        <location evidence="5">Cytoplasm</location>
    </subcellularLocation>
    <subcellularLocation>
        <location evidence="5">Nucleus</location>
    </subcellularLocation>
</comment>
<comment type="caution">
    <text evidence="6">The sequence shown here is derived from an EMBL/GenBank/DDBJ whole genome shotgun (WGS) entry which is preliminary data.</text>
</comment>
<evidence type="ECO:0000256" key="3">
    <source>
        <dbReference type="ARBA" id="ARBA00023242"/>
    </source>
</evidence>
<proteinExistence type="inferred from homology"/>
<dbReference type="SUPFAM" id="SSF56235">
    <property type="entry name" value="N-terminal nucleophile aminohydrolases (Ntn hydrolases)"/>
    <property type="match status" value="1"/>
</dbReference>
<dbReference type="AlphaFoldDB" id="A0A4V5NDE8"/>
<reference evidence="6 7" key="1">
    <citation type="submission" date="2017-03" db="EMBL/GenBank/DDBJ databases">
        <title>Genomes of endolithic fungi from Antarctica.</title>
        <authorList>
            <person name="Coleine C."/>
            <person name="Masonjones S."/>
            <person name="Stajich J.E."/>
        </authorList>
    </citation>
    <scope>NUCLEOTIDE SEQUENCE [LARGE SCALE GENOMIC DNA]</scope>
    <source>
        <strain evidence="6 7">CCFEE 5187</strain>
    </source>
</reference>
<dbReference type="GO" id="GO:0010498">
    <property type="term" value="P:proteasomal protein catabolic process"/>
    <property type="evidence" value="ECO:0007669"/>
    <property type="project" value="InterPro"/>
</dbReference>
<dbReference type="InterPro" id="IPR001353">
    <property type="entry name" value="Proteasome_sua/b"/>
</dbReference>
<dbReference type="InterPro" id="IPR023333">
    <property type="entry name" value="Proteasome_suB-type"/>
</dbReference>
<accession>A0A4V5NDE8</accession>
<dbReference type="InterPro" id="IPR050115">
    <property type="entry name" value="Proteasome_alpha"/>
</dbReference>
<dbReference type="InterPro" id="IPR016050">
    <property type="entry name" value="Proteasome_bsu_CS"/>
</dbReference>
<evidence type="ECO:0000256" key="2">
    <source>
        <dbReference type="ARBA" id="ARBA00022942"/>
    </source>
</evidence>
<evidence type="ECO:0000256" key="5">
    <source>
        <dbReference type="RuleBase" id="RU004203"/>
    </source>
</evidence>
<dbReference type="Proteomes" id="UP000308768">
    <property type="component" value="Unassembled WGS sequence"/>
</dbReference>
<dbReference type="InterPro" id="IPR029055">
    <property type="entry name" value="Ntn_hydrolases_N"/>
</dbReference>
<dbReference type="Pfam" id="PF00227">
    <property type="entry name" value="Proteasome"/>
    <property type="match status" value="1"/>
</dbReference>
<dbReference type="GO" id="GO:0005737">
    <property type="term" value="C:cytoplasm"/>
    <property type="evidence" value="ECO:0007669"/>
    <property type="project" value="UniProtKB-SubCell"/>
</dbReference>
<dbReference type="Gene3D" id="3.60.20.10">
    <property type="entry name" value="Glutamine Phosphoribosylpyrophosphate, subunit 1, domain 1"/>
    <property type="match status" value="1"/>
</dbReference>
<name>A0A4V5NDE8_9PEZI</name>
<dbReference type="InterPro" id="IPR035206">
    <property type="entry name" value="Proteasome_beta2"/>
</dbReference>
<dbReference type="STRING" id="331657.A0A4V5NDE8"/>
<evidence type="ECO:0000256" key="1">
    <source>
        <dbReference type="ARBA" id="ARBA00022490"/>
    </source>
</evidence>
<evidence type="ECO:0000256" key="4">
    <source>
        <dbReference type="ARBA" id="ARBA00026071"/>
    </source>
</evidence>
<organism evidence="6 7">
    <name type="scientific">Cryomyces minteri</name>
    <dbReference type="NCBI Taxonomy" id="331657"/>
    <lineage>
        <taxon>Eukaryota</taxon>
        <taxon>Fungi</taxon>
        <taxon>Dikarya</taxon>
        <taxon>Ascomycota</taxon>
        <taxon>Pezizomycotina</taxon>
        <taxon>Dothideomycetes</taxon>
        <taxon>Dothideomycetes incertae sedis</taxon>
        <taxon>Cryomyces</taxon>
    </lineage>
</organism>
<comment type="subunit">
    <text evidence="5">Component of the proteasome complex.</text>
</comment>
<dbReference type="EMBL" id="NAJN01001574">
    <property type="protein sequence ID" value="TKA62379.1"/>
    <property type="molecule type" value="Genomic_DNA"/>
</dbReference>